<keyword evidence="2" id="KW-1185">Reference proteome</keyword>
<dbReference type="Proteomes" id="UP000054166">
    <property type="component" value="Unassembled WGS sequence"/>
</dbReference>
<proteinExistence type="predicted"/>
<evidence type="ECO:0000313" key="2">
    <source>
        <dbReference type="Proteomes" id="UP000054166"/>
    </source>
</evidence>
<reference evidence="1 2" key="1">
    <citation type="submission" date="2014-04" db="EMBL/GenBank/DDBJ databases">
        <authorList>
            <consortium name="DOE Joint Genome Institute"/>
            <person name="Kuo A."/>
            <person name="Tarkka M."/>
            <person name="Buscot F."/>
            <person name="Kohler A."/>
            <person name="Nagy L.G."/>
            <person name="Floudas D."/>
            <person name="Copeland A."/>
            <person name="Barry K.W."/>
            <person name="Cichocki N."/>
            <person name="Veneault-Fourrey C."/>
            <person name="LaButti K."/>
            <person name="Lindquist E.A."/>
            <person name="Lipzen A."/>
            <person name="Lundell T."/>
            <person name="Morin E."/>
            <person name="Murat C."/>
            <person name="Sun H."/>
            <person name="Tunlid A."/>
            <person name="Henrissat B."/>
            <person name="Grigoriev I.V."/>
            <person name="Hibbett D.S."/>
            <person name="Martin F."/>
            <person name="Nordberg H.P."/>
            <person name="Cantor M.N."/>
            <person name="Hua S.X."/>
        </authorList>
    </citation>
    <scope>NUCLEOTIDE SEQUENCE [LARGE SCALE GENOMIC DNA]</scope>
    <source>
        <strain evidence="1 2">F 1598</strain>
    </source>
</reference>
<evidence type="ECO:0000313" key="1">
    <source>
        <dbReference type="EMBL" id="KIM75901.1"/>
    </source>
</evidence>
<dbReference type="EMBL" id="KN833040">
    <property type="protein sequence ID" value="KIM75901.1"/>
    <property type="molecule type" value="Genomic_DNA"/>
</dbReference>
<gene>
    <name evidence="1" type="ORF">PILCRDRAFT_658694</name>
</gene>
<dbReference type="InParanoid" id="A0A0C3F7Q1"/>
<dbReference type="AlphaFoldDB" id="A0A0C3F7Q1"/>
<protein>
    <submittedName>
        <fullName evidence="1">Uncharacterized protein</fullName>
    </submittedName>
</protein>
<accession>A0A0C3F7Q1</accession>
<organism evidence="1 2">
    <name type="scientific">Piloderma croceum (strain F 1598)</name>
    <dbReference type="NCBI Taxonomy" id="765440"/>
    <lineage>
        <taxon>Eukaryota</taxon>
        <taxon>Fungi</taxon>
        <taxon>Dikarya</taxon>
        <taxon>Basidiomycota</taxon>
        <taxon>Agaricomycotina</taxon>
        <taxon>Agaricomycetes</taxon>
        <taxon>Agaricomycetidae</taxon>
        <taxon>Atheliales</taxon>
        <taxon>Atheliaceae</taxon>
        <taxon>Piloderma</taxon>
    </lineage>
</organism>
<name>A0A0C3F7Q1_PILCF</name>
<sequence length="120" mass="13316">MSFINIHEVNIVTFLSSQALADPHNHCVPIHETLRMPDDDDKTVLAISSLRSDVVLPIFACKQPEKLLICSGSCLRAGNLCTNTMMSCTGMHQSSALGPTLNCCHRDIRFYHWDTIAKDS</sequence>
<dbReference type="HOGENOM" id="CLU_2050513_0_0_1"/>
<reference evidence="2" key="2">
    <citation type="submission" date="2015-01" db="EMBL/GenBank/DDBJ databases">
        <title>Evolutionary Origins and Diversification of the Mycorrhizal Mutualists.</title>
        <authorList>
            <consortium name="DOE Joint Genome Institute"/>
            <consortium name="Mycorrhizal Genomics Consortium"/>
            <person name="Kohler A."/>
            <person name="Kuo A."/>
            <person name="Nagy L.G."/>
            <person name="Floudas D."/>
            <person name="Copeland A."/>
            <person name="Barry K.W."/>
            <person name="Cichocki N."/>
            <person name="Veneault-Fourrey C."/>
            <person name="LaButti K."/>
            <person name="Lindquist E.A."/>
            <person name="Lipzen A."/>
            <person name="Lundell T."/>
            <person name="Morin E."/>
            <person name="Murat C."/>
            <person name="Riley R."/>
            <person name="Ohm R."/>
            <person name="Sun H."/>
            <person name="Tunlid A."/>
            <person name="Henrissat B."/>
            <person name="Grigoriev I.V."/>
            <person name="Hibbett D.S."/>
            <person name="Martin F."/>
        </authorList>
    </citation>
    <scope>NUCLEOTIDE SEQUENCE [LARGE SCALE GENOMIC DNA]</scope>
    <source>
        <strain evidence="2">F 1598</strain>
    </source>
</reference>